<dbReference type="Proteomes" id="UP001303046">
    <property type="component" value="Unassembled WGS sequence"/>
</dbReference>
<sequence length="100" mass="11089">MEELLAPARPVRRSTGAKMIMGFVSHVGGVIMCHGKECKNQTLCVPNPPETYGLFSSRRGMKTDVISSNIEELDVTAPVISPRGHVRCGKRFELTLLRYD</sequence>
<name>A0ABR1BPR2_NECAM</name>
<evidence type="ECO:0000313" key="1">
    <source>
        <dbReference type="EMBL" id="KAK6728377.1"/>
    </source>
</evidence>
<proteinExistence type="predicted"/>
<keyword evidence="2" id="KW-1185">Reference proteome</keyword>
<reference evidence="1 2" key="1">
    <citation type="submission" date="2023-08" db="EMBL/GenBank/DDBJ databases">
        <title>A Necator americanus chromosomal reference genome.</title>
        <authorList>
            <person name="Ilik V."/>
            <person name="Petrzelkova K.J."/>
            <person name="Pardy F."/>
            <person name="Fuh T."/>
            <person name="Niatou-Singa F.S."/>
            <person name="Gouil Q."/>
            <person name="Baker L."/>
            <person name="Ritchie M.E."/>
            <person name="Jex A.R."/>
            <person name="Gazzola D."/>
            <person name="Li H."/>
            <person name="Toshio Fujiwara R."/>
            <person name="Zhan B."/>
            <person name="Aroian R.V."/>
            <person name="Pafco B."/>
            <person name="Schwarz E.M."/>
        </authorList>
    </citation>
    <scope>NUCLEOTIDE SEQUENCE [LARGE SCALE GENOMIC DNA]</scope>
    <source>
        <strain evidence="1 2">Aroian</strain>
        <tissue evidence="1">Whole animal</tissue>
    </source>
</reference>
<gene>
    <name evidence="1" type="primary">Necator_chrI.g1931</name>
    <name evidence="1" type="ORF">RB195_005805</name>
</gene>
<evidence type="ECO:0000313" key="2">
    <source>
        <dbReference type="Proteomes" id="UP001303046"/>
    </source>
</evidence>
<accession>A0ABR1BPR2</accession>
<dbReference type="EMBL" id="JAVFWL010000001">
    <property type="protein sequence ID" value="KAK6728377.1"/>
    <property type="molecule type" value="Genomic_DNA"/>
</dbReference>
<organism evidence="1 2">
    <name type="scientific">Necator americanus</name>
    <name type="common">Human hookworm</name>
    <dbReference type="NCBI Taxonomy" id="51031"/>
    <lineage>
        <taxon>Eukaryota</taxon>
        <taxon>Metazoa</taxon>
        <taxon>Ecdysozoa</taxon>
        <taxon>Nematoda</taxon>
        <taxon>Chromadorea</taxon>
        <taxon>Rhabditida</taxon>
        <taxon>Rhabditina</taxon>
        <taxon>Rhabditomorpha</taxon>
        <taxon>Strongyloidea</taxon>
        <taxon>Ancylostomatidae</taxon>
        <taxon>Bunostominae</taxon>
        <taxon>Necator</taxon>
    </lineage>
</organism>
<protein>
    <submittedName>
        <fullName evidence="1">Uncharacterized protein</fullName>
    </submittedName>
</protein>
<comment type="caution">
    <text evidence="1">The sequence shown here is derived from an EMBL/GenBank/DDBJ whole genome shotgun (WGS) entry which is preliminary data.</text>
</comment>